<dbReference type="EMBL" id="SWJQ01000330">
    <property type="protein sequence ID" value="TRZ16147.1"/>
    <property type="molecule type" value="Genomic_DNA"/>
</dbReference>
<accession>A0A8K1GDI1</accession>
<dbReference type="Proteomes" id="UP000796761">
    <property type="component" value="Unassembled WGS sequence"/>
</dbReference>
<protein>
    <submittedName>
        <fullName evidence="1">Uncharacterized protein</fullName>
    </submittedName>
</protein>
<gene>
    <name evidence="1" type="ORF">HGM15179_010962</name>
</gene>
<keyword evidence="2" id="KW-1185">Reference proteome</keyword>
<comment type="caution">
    <text evidence="1">The sequence shown here is derived from an EMBL/GenBank/DDBJ whole genome shotgun (WGS) entry which is preliminary data.</text>
</comment>
<proteinExistence type="predicted"/>
<reference evidence="1" key="1">
    <citation type="submission" date="2019-04" db="EMBL/GenBank/DDBJ databases">
        <title>Genome assembly of Zosterops borbonicus 15179.</title>
        <authorList>
            <person name="Leroy T."/>
            <person name="Anselmetti Y."/>
            <person name="Tilak M.-K."/>
            <person name="Nabholz B."/>
        </authorList>
    </citation>
    <scope>NUCLEOTIDE SEQUENCE</scope>
    <source>
        <strain evidence="1">HGM_15179</strain>
        <tissue evidence="1">Muscle</tissue>
    </source>
</reference>
<dbReference type="OrthoDB" id="10543150at2759"/>
<dbReference type="AlphaFoldDB" id="A0A8K1GDI1"/>
<name>A0A8K1GDI1_9PASS</name>
<evidence type="ECO:0000313" key="2">
    <source>
        <dbReference type="Proteomes" id="UP000796761"/>
    </source>
</evidence>
<sequence length="147" mass="16422">MVYRQDPSICHLSRGSVEFWVCTILDPDIEKMELWQKGTAGYLGEETEWHLVTASFQAAVKSIKVSFEPPFLQAKQSQLPSAAPHMASSLDSPSVSLPFSGHNAAAYKFPHDDDVQSSTAFSKQKIKAYSRMLPSFLANLSLMRKRL</sequence>
<evidence type="ECO:0000313" key="1">
    <source>
        <dbReference type="EMBL" id="TRZ16147.1"/>
    </source>
</evidence>
<organism evidence="1 2">
    <name type="scientific">Zosterops borbonicus</name>
    <dbReference type="NCBI Taxonomy" id="364589"/>
    <lineage>
        <taxon>Eukaryota</taxon>
        <taxon>Metazoa</taxon>
        <taxon>Chordata</taxon>
        <taxon>Craniata</taxon>
        <taxon>Vertebrata</taxon>
        <taxon>Euteleostomi</taxon>
        <taxon>Archelosauria</taxon>
        <taxon>Archosauria</taxon>
        <taxon>Dinosauria</taxon>
        <taxon>Saurischia</taxon>
        <taxon>Theropoda</taxon>
        <taxon>Coelurosauria</taxon>
        <taxon>Aves</taxon>
        <taxon>Neognathae</taxon>
        <taxon>Neoaves</taxon>
        <taxon>Telluraves</taxon>
        <taxon>Australaves</taxon>
        <taxon>Passeriformes</taxon>
        <taxon>Sylvioidea</taxon>
        <taxon>Zosteropidae</taxon>
        <taxon>Zosterops</taxon>
    </lineage>
</organism>